<feature type="compositionally biased region" description="Polar residues" evidence="13">
    <location>
        <begin position="586"/>
        <end position="595"/>
    </location>
</feature>
<keyword evidence="11" id="KW-0175">Coiled coil</keyword>
<name>A0AAD4NBG4_9BILA</name>
<evidence type="ECO:0000256" key="8">
    <source>
        <dbReference type="ARBA" id="ARBA00022840"/>
    </source>
</evidence>
<dbReference type="Pfam" id="PF02185">
    <property type="entry name" value="HR1"/>
    <property type="match status" value="1"/>
</dbReference>
<evidence type="ECO:0000256" key="13">
    <source>
        <dbReference type="SAM" id="MobiDB-lite"/>
    </source>
</evidence>
<dbReference type="EMBL" id="JAKKPZ010000007">
    <property type="protein sequence ID" value="KAI1718759.1"/>
    <property type="molecule type" value="Genomic_DNA"/>
</dbReference>
<dbReference type="PROSITE" id="PS00107">
    <property type="entry name" value="PROTEIN_KINASE_ATP"/>
    <property type="match status" value="1"/>
</dbReference>
<keyword evidence="6 12" id="KW-0547">Nucleotide-binding</keyword>
<keyword evidence="5" id="KW-0808">Transferase</keyword>
<keyword evidence="8 12" id="KW-0067">ATP-binding</keyword>
<evidence type="ECO:0000256" key="1">
    <source>
        <dbReference type="ARBA" id="ARBA00005490"/>
    </source>
</evidence>
<evidence type="ECO:0000313" key="17">
    <source>
        <dbReference type="EMBL" id="KAI1718759.1"/>
    </source>
</evidence>
<dbReference type="SUPFAM" id="SSF46585">
    <property type="entry name" value="HR1 repeat"/>
    <property type="match status" value="2"/>
</dbReference>
<dbReference type="FunFam" id="3.30.200.20:FF:000058">
    <property type="entry name" value="Putative serine/threonine-protein kinase N2"/>
    <property type="match status" value="1"/>
</dbReference>
<dbReference type="SMART" id="SM00742">
    <property type="entry name" value="Hr1"/>
    <property type="match status" value="2"/>
</dbReference>
<feature type="region of interest" description="Disordered" evidence="13">
    <location>
        <begin position="581"/>
        <end position="606"/>
    </location>
</feature>
<proteinExistence type="inferred from homology"/>
<evidence type="ECO:0000256" key="12">
    <source>
        <dbReference type="PROSITE-ProRule" id="PRU10141"/>
    </source>
</evidence>
<evidence type="ECO:0000256" key="4">
    <source>
        <dbReference type="ARBA" id="ARBA00022553"/>
    </source>
</evidence>
<keyword evidence="3" id="KW-0723">Serine/threonine-protein kinase</keyword>
<dbReference type="EC" id="2.7.11.13" evidence="2"/>
<feature type="binding site" evidence="12">
    <location>
        <position position="672"/>
    </location>
    <ligand>
        <name>ATP</name>
        <dbReference type="ChEBI" id="CHEBI:30616"/>
    </ligand>
</feature>
<dbReference type="Pfam" id="PF00069">
    <property type="entry name" value="Pkinase"/>
    <property type="match status" value="1"/>
</dbReference>
<dbReference type="AlphaFoldDB" id="A0AAD4NBG4"/>
<evidence type="ECO:0000256" key="10">
    <source>
        <dbReference type="ARBA" id="ARBA00047470"/>
    </source>
</evidence>
<comment type="catalytic activity">
    <reaction evidence="10">
        <text>L-seryl-[protein] + ATP = O-phospho-L-seryl-[protein] + ADP + H(+)</text>
        <dbReference type="Rhea" id="RHEA:17989"/>
        <dbReference type="Rhea" id="RHEA-COMP:9863"/>
        <dbReference type="Rhea" id="RHEA-COMP:11604"/>
        <dbReference type="ChEBI" id="CHEBI:15378"/>
        <dbReference type="ChEBI" id="CHEBI:29999"/>
        <dbReference type="ChEBI" id="CHEBI:30616"/>
        <dbReference type="ChEBI" id="CHEBI:83421"/>
        <dbReference type="ChEBI" id="CHEBI:456216"/>
        <dbReference type="EC" id="2.7.11.13"/>
    </reaction>
</comment>
<evidence type="ECO:0000313" key="18">
    <source>
        <dbReference type="Proteomes" id="UP001201812"/>
    </source>
</evidence>
<reference evidence="17" key="1">
    <citation type="submission" date="2022-01" db="EMBL/GenBank/DDBJ databases">
        <title>Genome Sequence Resource for Two Populations of Ditylenchus destructor, the Migratory Endoparasitic Phytonematode.</title>
        <authorList>
            <person name="Zhang H."/>
            <person name="Lin R."/>
            <person name="Xie B."/>
        </authorList>
    </citation>
    <scope>NUCLEOTIDE SEQUENCE</scope>
    <source>
        <strain evidence="17">BazhouSP</strain>
    </source>
</reference>
<dbReference type="Gene3D" id="3.30.200.20">
    <property type="entry name" value="Phosphorylase Kinase, domain 1"/>
    <property type="match status" value="1"/>
</dbReference>
<dbReference type="InterPro" id="IPR011072">
    <property type="entry name" value="HR1_rho-bd"/>
</dbReference>
<feature type="domain" description="Protein kinase" evidence="14">
    <location>
        <begin position="643"/>
        <end position="902"/>
    </location>
</feature>
<evidence type="ECO:0000259" key="15">
    <source>
        <dbReference type="PROSITE" id="PS51285"/>
    </source>
</evidence>
<dbReference type="SMART" id="SM00220">
    <property type="entry name" value="S_TKc"/>
    <property type="match status" value="1"/>
</dbReference>
<dbReference type="GO" id="GO:0007165">
    <property type="term" value="P:signal transduction"/>
    <property type="evidence" value="ECO:0007669"/>
    <property type="project" value="InterPro"/>
</dbReference>
<dbReference type="GO" id="GO:0005524">
    <property type="term" value="F:ATP binding"/>
    <property type="evidence" value="ECO:0007669"/>
    <property type="project" value="UniProtKB-UniRule"/>
</dbReference>
<dbReference type="SUPFAM" id="SSF49562">
    <property type="entry name" value="C2 domain (Calcium/lipid-binding domain, CaLB)"/>
    <property type="match status" value="1"/>
</dbReference>
<evidence type="ECO:0000256" key="5">
    <source>
        <dbReference type="ARBA" id="ARBA00022679"/>
    </source>
</evidence>
<evidence type="ECO:0000259" key="14">
    <source>
        <dbReference type="PROSITE" id="PS50011"/>
    </source>
</evidence>
<keyword evidence="4" id="KW-0597">Phosphoprotein</keyword>
<evidence type="ECO:0000259" key="16">
    <source>
        <dbReference type="PROSITE" id="PS51860"/>
    </source>
</evidence>
<evidence type="ECO:0000256" key="7">
    <source>
        <dbReference type="ARBA" id="ARBA00022777"/>
    </source>
</evidence>
<dbReference type="InterPro" id="IPR017892">
    <property type="entry name" value="Pkinase_C"/>
</dbReference>
<dbReference type="SUPFAM" id="SSF56112">
    <property type="entry name" value="Protein kinase-like (PK-like)"/>
    <property type="match status" value="1"/>
</dbReference>
<dbReference type="InterPro" id="IPR000961">
    <property type="entry name" value="AGC-kinase_C"/>
</dbReference>
<dbReference type="PROSITE" id="PS00108">
    <property type="entry name" value="PROTEIN_KINASE_ST"/>
    <property type="match status" value="1"/>
</dbReference>
<dbReference type="InterPro" id="IPR011009">
    <property type="entry name" value="Kinase-like_dom_sf"/>
</dbReference>
<dbReference type="Gene3D" id="1.10.287.160">
    <property type="entry name" value="HR1 repeat"/>
    <property type="match status" value="2"/>
</dbReference>
<feature type="region of interest" description="Disordered" evidence="13">
    <location>
        <begin position="201"/>
        <end position="232"/>
    </location>
</feature>
<evidence type="ECO:0000256" key="11">
    <source>
        <dbReference type="PROSITE-ProRule" id="PRU01207"/>
    </source>
</evidence>
<dbReference type="Gene3D" id="1.10.510.10">
    <property type="entry name" value="Transferase(Phosphotransferase) domain 1"/>
    <property type="match status" value="1"/>
</dbReference>
<sequence length="971" mass="108975">MSHNNSCDNILESGNGSEIAHVEAGQNPKLLALQRELQKEMKVKEGFERFLSLSSGNYLNPKAYTAELLEGSRELYEDNKAKIALLRMQIERIRMKEKPNGNQDQRRESKNELIIADLMYRLRKEVALAAGAKNMLRILGGQKKADPKSTKDALETHAQAEEKIDLIRLALKKYTEALPAESPKRVSVNSEIAKIQNATGSPLSRFGRYSPPSSPTEKETPPGSGSPTFADTYSGSYHRKAFPASLAVSGKLEIRMVGCQNMLSEIQGRVPRSELNAAVFGPNIHNDFASLTKTKSVKNTSRQTGPSPGMRIVSGLCPPFPPESPATSLSTFFSQNAKFANADEVYATVRIDSKAVATTDSKPMSNHCWDQVFNIDLDRAKELEVEAYYRDARSMCAFVVLKLGDLIERNQTSGIVLDMEPQGSVFIEFKYLDPIVGRKTKLERHKRLFHMKERKEVTNAKKQLGVAAWGRFLKRGSGASPTRDPIISPLTFDGRTQAPTYGDRLSKDIASATPILADRPSQTPFSTSLSGDMGLSGKFPHGMTQSAYTAQASVASAAAEAALQRQRQYGALNLDDVKQSLPAPRRQSTPNINKTGKQHSDEANYSPDNMFMKADMLGRPGRTPQVPSQDHSGVRINITIDKFRLISVLGRGHFGKVILAQHKTSSKYYALKVLKKGDVLARDEVESLMVEKRVFDVASQRKHPFLVNLYAGFQTREHIFFVMEYSMGGDLMRHIHDDIFSEERACFYASCVLLGLEFLHQNNIIYRDLKLDNLLLDSEGYVKLADFGLCKEGMGPFDKTSTFCGTPEFLAPEVLTENSYTRAIDWWGLGVLLFEMLVGEPPFSGEDEEEIFDSIVSDDVRYPRFLSIEAIAIMRRLMRKNPEKRIGSGEADATEVKKQRFFVHINWEWDKLLNREVKPKFVPTIKNIEDVSNFDDEFTRETPRFSPAKDKRPITDTDQRLFDEFDFSNID</sequence>
<comment type="similarity">
    <text evidence="1">Belongs to the protein kinase superfamily. AGC Ser/Thr protein kinase family. PKC subfamily.</text>
</comment>
<dbReference type="PROSITE" id="PS51860">
    <property type="entry name" value="REM_1"/>
    <property type="match status" value="1"/>
</dbReference>
<organism evidence="17 18">
    <name type="scientific">Ditylenchus destructor</name>
    <dbReference type="NCBI Taxonomy" id="166010"/>
    <lineage>
        <taxon>Eukaryota</taxon>
        <taxon>Metazoa</taxon>
        <taxon>Ecdysozoa</taxon>
        <taxon>Nematoda</taxon>
        <taxon>Chromadorea</taxon>
        <taxon>Rhabditida</taxon>
        <taxon>Tylenchina</taxon>
        <taxon>Tylenchomorpha</taxon>
        <taxon>Sphaerularioidea</taxon>
        <taxon>Anguinidae</taxon>
        <taxon>Anguininae</taxon>
        <taxon>Ditylenchus</taxon>
    </lineage>
</organism>
<feature type="domain" description="REM-1" evidence="16">
    <location>
        <begin position="99"/>
        <end position="180"/>
    </location>
</feature>
<dbReference type="PROSITE" id="PS50011">
    <property type="entry name" value="PROTEIN_KINASE_DOM"/>
    <property type="match status" value="1"/>
</dbReference>
<protein>
    <recommendedName>
        <fullName evidence="2">protein kinase C</fullName>
        <ecNumber evidence="2">2.7.11.13</ecNumber>
    </recommendedName>
</protein>
<accession>A0AAD4NBG4</accession>
<dbReference type="Pfam" id="PF00433">
    <property type="entry name" value="Pkinase_C"/>
    <property type="match status" value="1"/>
</dbReference>
<dbReference type="FunFam" id="1.10.510.10:FF:000038">
    <property type="entry name" value="serine/threonine-protein kinase N2 isoform X1"/>
    <property type="match status" value="1"/>
</dbReference>
<comment type="catalytic activity">
    <reaction evidence="9">
        <text>L-threonyl-[protein] + ATP = O-phospho-L-threonyl-[protein] + ADP + H(+)</text>
        <dbReference type="Rhea" id="RHEA:46608"/>
        <dbReference type="Rhea" id="RHEA-COMP:11060"/>
        <dbReference type="Rhea" id="RHEA-COMP:11605"/>
        <dbReference type="ChEBI" id="CHEBI:15378"/>
        <dbReference type="ChEBI" id="CHEBI:30013"/>
        <dbReference type="ChEBI" id="CHEBI:30616"/>
        <dbReference type="ChEBI" id="CHEBI:61977"/>
        <dbReference type="ChEBI" id="CHEBI:456216"/>
        <dbReference type="EC" id="2.7.11.13"/>
    </reaction>
</comment>
<dbReference type="InterPro" id="IPR017441">
    <property type="entry name" value="Protein_kinase_ATP_BS"/>
</dbReference>
<keyword evidence="18" id="KW-1185">Reference proteome</keyword>
<evidence type="ECO:0000256" key="6">
    <source>
        <dbReference type="ARBA" id="ARBA00022741"/>
    </source>
</evidence>
<evidence type="ECO:0000256" key="2">
    <source>
        <dbReference type="ARBA" id="ARBA00012429"/>
    </source>
</evidence>
<evidence type="ECO:0000256" key="9">
    <source>
        <dbReference type="ARBA" id="ARBA00047272"/>
    </source>
</evidence>
<dbReference type="InterPro" id="IPR036274">
    <property type="entry name" value="HR1_rpt_sf"/>
</dbReference>
<dbReference type="InterPro" id="IPR035892">
    <property type="entry name" value="C2_domain_sf"/>
</dbReference>
<comment type="caution">
    <text evidence="17">The sequence shown here is derived from an EMBL/GenBank/DDBJ whole genome shotgun (WGS) entry which is preliminary data.</text>
</comment>
<evidence type="ECO:0000256" key="3">
    <source>
        <dbReference type="ARBA" id="ARBA00022527"/>
    </source>
</evidence>
<gene>
    <name evidence="17" type="ORF">DdX_05866</name>
</gene>
<dbReference type="PANTHER" id="PTHR24351">
    <property type="entry name" value="RIBOSOMAL PROTEIN S6 KINASE"/>
    <property type="match status" value="1"/>
</dbReference>
<feature type="domain" description="AGC-kinase C-terminal" evidence="15">
    <location>
        <begin position="905"/>
        <end position="971"/>
    </location>
</feature>
<dbReference type="InterPro" id="IPR008271">
    <property type="entry name" value="Ser/Thr_kinase_AS"/>
</dbReference>
<keyword evidence="7 17" id="KW-0418">Kinase</keyword>
<dbReference type="SMART" id="SM00133">
    <property type="entry name" value="S_TK_X"/>
    <property type="match status" value="1"/>
</dbReference>
<dbReference type="InterPro" id="IPR000719">
    <property type="entry name" value="Prot_kinase_dom"/>
</dbReference>
<dbReference type="PROSITE" id="PS51285">
    <property type="entry name" value="AGC_KINASE_CTER"/>
    <property type="match status" value="1"/>
</dbReference>
<dbReference type="Proteomes" id="UP001201812">
    <property type="component" value="Unassembled WGS sequence"/>
</dbReference>
<dbReference type="CDD" id="cd05589">
    <property type="entry name" value="STKc_PKN"/>
    <property type="match status" value="1"/>
</dbReference>
<dbReference type="GO" id="GO:0004697">
    <property type="term" value="F:diacylglycerol-dependent serine/threonine kinase activity"/>
    <property type="evidence" value="ECO:0007669"/>
    <property type="project" value="UniProtKB-EC"/>
</dbReference>